<feature type="region of interest" description="Disordered" evidence="1">
    <location>
        <begin position="49"/>
        <end position="78"/>
    </location>
</feature>
<evidence type="ECO:0000313" key="3">
    <source>
        <dbReference type="Proteomes" id="UP000645517"/>
    </source>
</evidence>
<comment type="caution">
    <text evidence="2">The sequence shown here is derived from an EMBL/GenBank/DDBJ whole genome shotgun (WGS) entry which is preliminary data.</text>
</comment>
<evidence type="ECO:0000313" key="2">
    <source>
        <dbReference type="EMBL" id="GGN42707.1"/>
    </source>
</evidence>
<reference evidence="3" key="1">
    <citation type="journal article" date="2019" name="Int. J. Syst. Evol. Microbiol.">
        <title>The Global Catalogue of Microorganisms (GCM) 10K type strain sequencing project: providing services to taxonomists for standard genome sequencing and annotation.</title>
        <authorList>
            <consortium name="The Broad Institute Genomics Platform"/>
            <consortium name="The Broad Institute Genome Sequencing Center for Infectious Disease"/>
            <person name="Wu L."/>
            <person name="Ma J."/>
        </authorList>
    </citation>
    <scope>NUCLEOTIDE SEQUENCE [LARGE SCALE GENOMIC DNA]</scope>
    <source>
        <strain evidence="3">JCM 16918</strain>
    </source>
</reference>
<protein>
    <submittedName>
        <fullName evidence="2">Uncharacterized protein</fullName>
    </submittedName>
</protein>
<name>A0ABQ2J9N5_9DEIO</name>
<feature type="compositionally biased region" description="Basic and acidic residues" evidence="1">
    <location>
        <begin position="12"/>
        <end position="33"/>
    </location>
</feature>
<accession>A0ABQ2J9N5</accession>
<proteinExistence type="predicted"/>
<gene>
    <name evidence="2" type="ORF">GCM10010842_29400</name>
</gene>
<evidence type="ECO:0000256" key="1">
    <source>
        <dbReference type="SAM" id="MobiDB-lite"/>
    </source>
</evidence>
<organism evidence="2 3">
    <name type="scientific">Deinococcus daejeonensis</name>
    <dbReference type="NCBI Taxonomy" id="1007098"/>
    <lineage>
        <taxon>Bacteria</taxon>
        <taxon>Thermotogati</taxon>
        <taxon>Deinococcota</taxon>
        <taxon>Deinococci</taxon>
        <taxon>Deinococcales</taxon>
        <taxon>Deinococcaceae</taxon>
        <taxon>Deinococcus</taxon>
    </lineage>
</organism>
<dbReference type="Proteomes" id="UP000645517">
    <property type="component" value="Unassembled WGS sequence"/>
</dbReference>
<dbReference type="EMBL" id="BMOR01000016">
    <property type="protein sequence ID" value="GGN42707.1"/>
    <property type="molecule type" value="Genomic_DNA"/>
</dbReference>
<sequence length="95" mass="10196">MSAPDSDQGPGVEEKQGDLEHESTAPSLRERLQASRLRRGVGNAAVAMNGLLGQGGAPPLILPPAEQRSAPPPPDDDEFAEAFRRVQQLIKRDET</sequence>
<feature type="region of interest" description="Disordered" evidence="1">
    <location>
        <begin position="1"/>
        <end position="34"/>
    </location>
</feature>
<keyword evidence="3" id="KW-1185">Reference proteome</keyword>